<organism evidence="2 3">
    <name type="scientific">Eimeria tenella</name>
    <name type="common">Coccidian parasite</name>
    <dbReference type="NCBI Taxonomy" id="5802"/>
    <lineage>
        <taxon>Eukaryota</taxon>
        <taxon>Sar</taxon>
        <taxon>Alveolata</taxon>
        <taxon>Apicomplexa</taxon>
        <taxon>Conoidasida</taxon>
        <taxon>Coccidia</taxon>
        <taxon>Eucoccidiorida</taxon>
        <taxon>Eimeriorina</taxon>
        <taxon>Eimeriidae</taxon>
        <taxon>Eimeria</taxon>
    </lineage>
</organism>
<gene>
    <name evidence="2" type="ORF">ETH_00028900</name>
</gene>
<keyword evidence="3" id="KW-1185">Reference proteome</keyword>
<sequence>METLPAEPEALVAVGPLGSIDPEGGLEVTLADSSPRPVAEAAAETSEMQEQQQEQQQQQQQQQQLPTLQRLNREIQTANDLAETSFIEMVPAGAAEQQQQQPQQQQNRMLEQKGSDPEESPQKAELQEMQLQQQRQQQHHHEQQQQQQQQQQKQQQQQQQQQKQQQLPLEPLKKRAKIPFIAHRSSCGSNQLSECPPTVPPPRKVGGEGPPRCTQQRAAARNGNSPAAAAAAAAATATATGPAATEGETTQCLRVAKQRVEELTTHLSHLVVSEARCAYDEACLLQQQQLLAIEYEREKALLLLERLLDEKDVHSSELFRAVNDKVVAYEVICATKPSEKGQTTNNCLDDLSHCDSSTTENNGSSSDSSSSSSSSSNDNSCAEVEVVAVKVMEVSLTPRTKRRRLSKARWRGYAARSALKRERCIAAAAAAVLNSFASAATELQRKIRGLLQRSRQYLEYVRTKLLLPQKPAAVAAAAVATTAAGAPAASPTKAATAKKKFKGISRETQTPGCNFEQQQRQNEQQQQSRQQHEQQQEEQQQRLSVVELPVAVTSSRSSVCSFPHQLQQQQQQQQQQQLGSVLARLQHRKRYAALLQRTSLLLQQWQQLRLLNPKDEQRMLLMASHQLATIKRMKLVRSV</sequence>
<feature type="compositionally biased region" description="Low complexity" evidence="1">
    <location>
        <begin position="217"/>
        <end position="227"/>
    </location>
</feature>
<feature type="compositionally biased region" description="Low complexity" evidence="1">
    <location>
        <begin position="516"/>
        <end position="529"/>
    </location>
</feature>
<dbReference type="VEuPathDB" id="ToxoDB:ETH2_1318000"/>
<feature type="compositionally biased region" description="Low complexity" evidence="1">
    <location>
        <begin position="49"/>
        <end position="64"/>
    </location>
</feature>
<dbReference type="GeneID" id="25254873"/>
<reference evidence="2" key="2">
    <citation type="submission" date="2013-10" db="EMBL/GenBank/DDBJ databases">
        <authorList>
            <person name="Aslett M."/>
        </authorList>
    </citation>
    <scope>NUCLEOTIDE SEQUENCE [LARGE SCALE GENOMIC DNA]</scope>
    <source>
        <strain evidence="2">Houghton</strain>
    </source>
</reference>
<reference evidence="2" key="1">
    <citation type="submission" date="2013-10" db="EMBL/GenBank/DDBJ databases">
        <title>Genomic analysis of the causative agents of coccidiosis in chickens.</title>
        <authorList>
            <person name="Reid A.J."/>
            <person name="Blake D."/>
            <person name="Billington K."/>
            <person name="Browne H."/>
            <person name="Dunn M."/>
            <person name="Hung S."/>
            <person name="Kawahara F."/>
            <person name="Miranda-Saavedra D."/>
            <person name="Mourier T."/>
            <person name="Nagra H."/>
            <person name="Otto T.D."/>
            <person name="Rawlings N."/>
            <person name="Sanchez A."/>
            <person name="Sanders M."/>
            <person name="Subramaniam C."/>
            <person name="Tay Y."/>
            <person name="Dear P."/>
            <person name="Doerig C."/>
            <person name="Gruber A."/>
            <person name="Parkinson J."/>
            <person name="Shirley M."/>
            <person name="Wan K.L."/>
            <person name="Berriman M."/>
            <person name="Tomley F."/>
            <person name="Pain A."/>
        </authorList>
    </citation>
    <scope>NUCLEOTIDE SEQUENCE [LARGE SCALE GENOMIC DNA]</scope>
    <source>
        <strain evidence="2">Houghton</strain>
    </source>
</reference>
<dbReference type="RefSeq" id="XP_013229676.1">
    <property type="nucleotide sequence ID" value="XM_013374222.1"/>
</dbReference>
<feature type="compositionally biased region" description="Low complexity" evidence="1">
    <location>
        <begin position="127"/>
        <end position="136"/>
    </location>
</feature>
<feature type="compositionally biased region" description="Low complexity" evidence="1">
    <location>
        <begin position="97"/>
        <end position="106"/>
    </location>
</feature>
<feature type="region of interest" description="Disordered" evidence="1">
    <location>
        <begin position="507"/>
        <end position="540"/>
    </location>
</feature>
<dbReference type="AlphaFoldDB" id="U6KLS8"/>
<dbReference type="PANTHER" id="PTHR34306:SF3">
    <property type="entry name" value="BROMODOMAIN-CONTAINING PROTEIN DDB_G0278469-RELATED"/>
    <property type="match status" value="1"/>
</dbReference>
<evidence type="ECO:0000313" key="3">
    <source>
        <dbReference type="Proteomes" id="UP000030747"/>
    </source>
</evidence>
<feature type="region of interest" description="Disordered" evidence="1">
    <location>
        <begin position="185"/>
        <end position="227"/>
    </location>
</feature>
<feature type="region of interest" description="Disordered" evidence="1">
    <location>
        <begin position="357"/>
        <end position="378"/>
    </location>
</feature>
<dbReference type="PANTHER" id="PTHR34306">
    <property type="entry name" value="RAD60-SLD DOMAIN-CONTAINING PROTEIN"/>
    <property type="match status" value="1"/>
</dbReference>
<dbReference type="VEuPathDB" id="ToxoDB:ETH_00028900"/>
<protein>
    <submittedName>
        <fullName evidence="2">Uncharacterized protein</fullName>
    </submittedName>
</protein>
<dbReference type="OrthoDB" id="349417at2759"/>
<proteinExistence type="predicted"/>
<evidence type="ECO:0000256" key="1">
    <source>
        <dbReference type="SAM" id="MobiDB-lite"/>
    </source>
</evidence>
<dbReference type="Proteomes" id="UP000030747">
    <property type="component" value="Unassembled WGS sequence"/>
</dbReference>
<feature type="compositionally biased region" description="Low complexity" evidence="1">
    <location>
        <begin position="144"/>
        <end position="167"/>
    </location>
</feature>
<dbReference type="EMBL" id="HG674134">
    <property type="protein sequence ID" value="CDJ38921.1"/>
    <property type="molecule type" value="Genomic_DNA"/>
</dbReference>
<evidence type="ECO:0000313" key="2">
    <source>
        <dbReference type="EMBL" id="CDJ38921.1"/>
    </source>
</evidence>
<feature type="region of interest" description="Disordered" evidence="1">
    <location>
        <begin position="1"/>
        <end position="171"/>
    </location>
</feature>
<name>U6KLS8_EIMTE</name>
<feature type="compositionally biased region" description="Polar residues" evidence="1">
    <location>
        <begin position="65"/>
        <end position="79"/>
    </location>
</feature>
<accession>U6KLS8</accession>
<feature type="compositionally biased region" description="Basic and acidic residues" evidence="1">
    <location>
        <begin position="110"/>
        <end position="126"/>
    </location>
</feature>